<dbReference type="PANTHER" id="PTHR30093:SF2">
    <property type="entry name" value="TYPE II SECRETION SYSTEM PROTEIN H"/>
    <property type="match status" value="1"/>
</dbReference>
<dbReference type="AlphaFoldDB" id="A0A517T4K6"/>
<dbReference type="InterPro" id="IPR011453">
    <property type="entry name" value="DUF1559"/>
</dbReference>
<dbReference type="PANTHER" id="PTHR30093">
    <property type="entry name" value="GENERAL SECRETION PATHWAY PROTEIN G"/>
    <property type="match status" value="1"/>
</dbReference>
<protein>
    <recommendedName>
        <fullName evidence="1">DUF1559 domain-containing protein</fullName>
    </recommendedName>
</protein>
<accession>A0A517T4K6</accession>
<reference evidence="2 3" key="1">
    <citation type="submission" date="2019-02" db="EMBL/GenBank/DDBJ databases">
        <title>Deep-cultivation of Planctomycetes and their phenomic and genomic characterization uncovers novel biology.</title>
        <authorList>
            <person name="Wiegand S."/>
            <person name="Jogler M."/>
            <person name="Boedeker C."/>
            <person name="Pinto D."/>
            <person name="Vollmers J."/>
            <person name="Rivas-Marin E."/>
            <person name="Kohn T."/>
            <person name="Peeters S.H."/>
            <person name="Heuer A."/>
            <person name="Rast P."/>
            <person name="Oberbeckmann S."/>
            <person name="Bunk B."/>
            <person name="Jeske O."/>
            <person name="Meyerdierks A."/>
            <person name="Storesund J.E."/>
            <person name="Kallscheuer N."/>
            <person name="Luecker S."/>
            <person name="Lage O.M."/>
            <person name="Pohl T."/>
            <person name="Merkel B.J."/>
            <person name="Hornburger P."/>
            <person name="Mueller R.-W."/>
            <person name="Bruemmer F."/>
            <person name="Labrenz M."/>
            <person name="Spormann A.M."/>
            <person name="Op den Camp H."/>
            <person name="Overmann J."/>
            <person name="Amann R."/>
            <person name="Jetten M.S.M."/>
            <person name="Mascher T."/>
            <person name="Medema M.H."/>
            <person name="Devos D.P."/>
            <person name="Kaster A.-K."/>
            <person name="Ovreas L."/>
            <person name="Rohde M."/>
            <person name="Galperin M.Y."/>
            <person name="Jogler C."/>
        </authorList>
    </citation>
    <scope>NUCLEOTIDE SEQUENCE [LARGE SCALE GENOMIC DNA]</scope>
    <source>
        <strain evidence="2 3">V22</strain>
    </source>
</reference>
<name>A0A517T4K6_9PLAN</name>
<evidence type="ECO:0000313" key="3">
    <source>
        <dbReference type="Proteomes" id="UP000319976"/>
    </source>
</evidence>
<dbReference type="Pfam" id="PF07596">
    <property type="entry name" value="SBP_bac_10"/>
    <property type="match status" value="1"/>
</dbReference>
<organism evidence="2 3">
    <name type="scientific">Calycomorphotria hydatis</name>
    <dbReference type="NCBI Taxonomy" id="2528027"/>
    <lineage>
        <taxon>Bacteria</taxon>
        <taxon>Pseudomonadati</taxon>
        <taxon>Planctomycetota</taxon>
        <taxon>Planctomycetia</taxon>
        <taxon>Planctomycetales</taxon>
        <taxon>Planctomycetaceae</taxon>
        <taxon>Calycomorphotria</taxon>
    </lineage>
</organism>
<sequence length="644" mass="72835">MSNSKSHGRLATILMIVLVIVPLGYELMKGAANARAKAHRETSKEHMKVITKALHEFHESGQTVGYHQDDLFIYKGRTFPPSYVRGTDGEPWHSWRVLILPYLGEGQEREKNKALYKRYRFDEPWDGPNNKNLIAEMPEVFSSPTSRSKSPGCTDYFAIIDAYSMWPAYFATTIRDITDGTSNVLMLIEDTHREVPWTQPKDMSVKRMLKVFKDEKLQSHFGGNLVTFADGNVRLITNQIEPVLLKTMANCGGRRFPGDRAWPDHLSVSSAAGNFYGEPLNITELANSEIVASPVKPLKIGHTTMWCAISQLGWDAISRNVCGDENMAVLHSTETSDQFSKWKFDAANLDDVAYTTEVDVNGGRSAKRVNETIREQFPNALPNVETEVDTSDYPVMRVYSYLQKDLPFQDELDALHDSLTFQFGENGAQMSRVSAFGRTPMNEGDGFDLGKPVADMNKQIKILDYIDDDNFIVQLSTDSRKDDRVVLAKVPCGDDLAKTWEIVGQRIKKPSQYHDRFALMSVEPMQIPVMEVNVSKFFPELCDRKHEILCAGSTSNGFWIDELREDIRFRIDETGSSLIAGLEGRVIGSFGGEEQVKPPPKMPRRFIFNRPFLLALIEKDATYPYFLAWIGNADIMVPHVLKEE</sequence>
<evidence type="ECO:0000313" key="2">
    <source>
        <dbReference type="EMBL" id="QDT63313.1"/>
    </source>
</evidence>
<dbReference type="OrthoDB" id="285651at2"/>
<evidence type="ECO:0000259" key="1">
    <source>
        <dbReference type="Pfam" id="PF07596"/>
    </source>
</evidence>
<dbReference type="InterPro" id="IPR023795">
    <property type="entry name" value="Serpin_CS"/>
</dbReference>
<gene>
    <name evidence="2" type="ORF">V22_05330</name>
</gene>
<dbReference type="KEGG" id="chya:V22_05330"/>
<keyword evidence="3" id="KW-1185">Reference proteome</keyword>
<feature type="domain" description="DUF1559" evidence="1">
    <location>
        <begin position="33"/>
        <end position="147"/>
    </location>
</feature>
<proteinExistence type="predicted"/>
<dbReference type="Proteomes" id="UP000319976">
    <property type="component" value="Chromosome"/>
</dbReference>
<dbReference type="PROSITE" id="PS00284">
    <property type="entry name" value="SERPIN"/>
    <property type="match status" value="1"/>
</dbReference>
<dbReference type="EMBL" id="CP036316">
    <property type="protein sequence ID" value="QDT63313.1"/>
    <property type="molecule type" value="Genomic_DNA"/>
</dbReference>